<keyword evidence="2" id="KW-1185">Reference proteome</keyword>
<reference evidence="1" key="1">
    <citation type="submission" date="2019-04" db="EMBL/GenBank/DDBJ databases">
        <title>Microbes associate with the intestines of laboratory mice.</title>
        <authorList>
            <person name="Navarre W."/>
            <person name="Wong E."/>
            <person name="Huang K."/>
            <person name="Tropini C."/>
            <person name="Ng K."/>
            <person name="Yu B."/>
        </authorList>
    </citation>
    <scope>NUCLEOTIDE SEQUENCE</scope>
    <source>
        <strain evidence="1">NM72_1-8</strain>
    </source>
</reference>
<keyword evidence="1" id="KW-0347">Helicase</keyword>
<accession>A0AC61R2L2</accession>
<sequence length="685" mass="77427">MNMCSGPDALKGVGEKTKKIFERAGIFQLGDLLHYYPRAYDIYENMKSISEIREGETAAVCASLSCEITVRYVKRLNLSTVILRDSTGCLQAFWYNMPYLKNTLKPGKRYVFRGKAVRKGRQTALEQPAIFDIDAYVNIQGQMQPLYPLVDGLTNKMVKKAVRQVLDELEISEDMLPDSIREKWKLDDYQHALSQIHFPDNETNMRQARQRLVFDEFFLFILALRSLRNDRIVVRPSFFLEEKPVTAQVIQNLPFSLTAAQQKVWRELEQDLTGNQVMARLIQGDVGSGKTILAVLALILTAANGLQGALMVPTEVLARQHYESITELIQKQALDFKAVLLTGSMTAKEKREAYQKISSGFADIIIGTHALIQEKADYQNLALVITDEQHRFGVRQREAFAAKGITPHMIVMSATPIPRTLAVIIYGDLDISVVDELPADRLPIKNCVVDTSYRTKAYAFIRNEVEKGRQAYVICPMVEESESIEAENVIAYTRQLCESLPDTITVEYLHGKMKPALKNEIMERFLKNEIQVLVSTTVVEVGVNVPNATVMMVENAERFGLAQLHQLRGRVGRGKEQSYCIMVHSSDSKKTKQRLEILNQSNDGFFIAGEDLKLRGPGDLFGIRQSGLMEFRLGDVFQDSAILQWASEAAGRLLETDEELLLPEHQLLKKKLSIYIHGGTERLNL</sequence>
<dbReference type="EMBL" id="SRZB01000002">
    <property type="protein sequence ID" value="TGY00310.1"/>
    <property type="molecule type" value="Genomic_DNA"/>
</dbReference>
<keyword evidence="1" id="KW-0378">Hydrolase</keyword>
<protein>
    <submittedName>
        <fullName evidence="1">ATP-dependent DNA helicase RecG</fullName>
    </submittedName>
</protein>
<evidence type="ECO:0000313" key="2">
    <source>
        <dbReference type="Proteomes" id="UP000307720"/>
    </source>
</evidence>
<organism evidence="1 2">
    <name type="scientific">Hominisplanchenecus murintestinalis</name>
    <dbReference type="NCBI Taxonomy" id="2941517"/>
    <lineage>
        <taxon>Bacteria</taxon>
        <taxon>Bacillati</taxon>
        <taxon>Bacillota</taxon>
        <taxon>Clostridia</taxon>
        <taxon>Lachnospirales</taxon>
        <taxon>Lachnospiraceae</taxon>
        <taxon>Hominisplanchenecus</taxon>
    </lineage>
</organism>
<keyword evidence="1" id="KW-0067">ATP-binding</keyword>
<name>A0AC61R2L2_9FIRM</name>
<proteinExistence type="predicted"/>
<keyword evidence="1" id="KW-0547">Nucleotide-binding</keyword>
<gene>
    <name evidence="1" type="primary">recG</name>
    <name evidence="1" type="ORF">E5357_02050</name>
</gene>
<dbReference type="Proteomes" id="UP000307720">
    <property type="component" value="Unassembled WGS sequence"/>
</dbReference>
<evidence type="ECO:0000313" key="1">
    <source>
        <dbReference type="EMBL" id="TGY00310.1"/>
    </source>
</evidence>
<comment type="caution">
    <text evidence="1">The sequence shown here is derived from an EMBL/GenBank/DDBJ whole genome shotgun (WGS) entry which is preliminary data.</text>
</comment>